<evidence type="ECO:0000259" key="1">
    <source>
        <dbReference type="Pfam" id="PF04909"/>
    </source>
</evidence>
<dbReference type="PANTHER" id="PTHR35563">
    <property type="entry name" value="BARREL METAL-DEPENDENT HYDROLASE, PUTATIVE (AFU_ORTHOLOGUE AFUA_1G16240)-RELATED"/>
    <property type="match status" value="1"/>
</dbReference>
<protein>
    <submittedName>
        <fullName evidence="2">Amidohydrolase 2</fullName>
    </submittedName>
</protein>
<sequence length="314" mass="35186">MATQIISCHRNDSNNQAIDTHAHVFDPSLGPYASGRAYTPEDAPLEELIAFNQKLSTDSEIGTLVLVQPSPYENDCSVMMQSLRRLKDEDTCAFGIVVLDLDKTTDTELETMHYLGVRGVRLNLQADGKEVNIDKLVLALQKTSDRICHLPGWIIQLFVPGWSWDLLYQPILGLPVPVIADHLGGMLGPSKLPSSLHSSSTSQPGFESLLSLAKQSCVYVKISGLYRMSNELSSNFRDLEPIVRTFAREIPDQVIWGSDWPHTGDGKNRSKDKLKCKETFRVIDNYAIMEQLQTWMGGDVYRKMLVDNPGRLYT</sequence>
<dbReference type="GeneID" id="81376030"/>
<keyword evidence="3" id="KW-1185">Reference proteome</keyword>
<dbReference type="GO" id="GO:0016787">
    <property type="term" value="F:hydrolase activity"/>
    <property type="evidence" value="ECO:0007669"/>
    <property type="project" value="InterPro"/>
</dbReference>
<dbReference type="Gene3D" id="3.20.20.140">
    <property type="entry name" value="Metal-dependent hydrolases"/>
    <property type="match status" value="1"/>
</dbReference>
<dbReference type="Proteomes" id="UP001147747">
    <property type="component" value="Unassembled WGS sequence"/>
</dbReference>
<reference evidence="2" key="2">
    <citation type="journal article" date="2023" name="IMA Fungus">
        <title>Comparative genomic study of the Penicillium genus elucidates a diverse pangenome and 15 lateral gene transfer events.</title>
        <authorList>
            <person name="Petersen C."/>
            <person name="Sorensen T."/>
            <person name="Nielsen M.R."/>
            <person name="Sondergaard T.E."/>
            <person name="Sorensen J.L."/>
            <person name="Fitzpatrick D.A."/>
            <person name="Frisvad J.C."/>
            <person name="Nielsen K.L."/>
        </authorList>
    </citation>
    <scope>NUCLEOTIDE SEQUENCE</scope>
    <source>
        <strain evidence="2">IBT 29677</strain>
    </source>
</reference>
<feature type="domain" description="Amidohydrolase-related" evidence="1">
    <location>
        <begin position="18"/>
        <end position="313"/>
    </location>
</feature>
<evidence type="ECO:0000313" key="2">
    <source>
        <dbReference type="EMBL" id="KAJ5379294.1"/>
    </source>
</evidence>
<proteinExistence type="predicted"/>
<dbReference type="EMBL" id="JAPZBU010000011">
    <property type="protein sequence ID" value="KAJ5379294.1"/>
    <property type="molecule type" value="Genomic_DNA"/>
</dbReference>
<reference evidence="2" key="1">
    <citation type="submission" date="2022-12" db="EMBL/GenBank/DDBJ databases">
        <authorList>
            <person name="Petersen C."/>
        </authorList>
    </citation>
    <scope>NUCLEOTIDE SEQUENCE</scope>
    <source>
        <strain evidence="2">IBT 29677</strain>
    </source>
</reference>
<dbReference type="InterPro" id="IPR032466">
    <property type="entry name" value="Metal_Hydrolase"/>
</dbReference>
<evidence type="ECO:0000313" key="3">
    <source>
        <dbReference type="Proteomes" id="UP001147747"/>
    </source>
</evidence>
<name>A0A9W9SL75_9EURO</name>
<dbReference type="AlphaFoldDB" id="A0A9W9SL75"/>
<dbReference type="Pfam" id="PF04909">
    <property type="entry name" value="Amidohydro_2"/>
    <property type="match status" value="1"/>
</dbReference>
<dbReference type="OrthoDB" id="2135488at2759"/>
<dbReference type="PANTHER" id="PTHR35563:SF2">
    <property type="entry name" value="BARREL METAL-DEPENDENT HYDROLASE, PUTATIVE (AFU_ORTHOLOGUE AFUA_1G16240)-RELATED"/>
    <property type="match status" value="1"/>
</dbReference>
<organism evidence="2 3">
    <name type="scientific">Penicillium cosmopolitanum</name>
    <dbReference type="NCBI Taxonomy" id="1131564"/>
    <lineage>
        <taxon>Eukaryota</taxon>
        <taxon>Fungi</taxon>
        <taxon>Dikarya</taxon>
        <taxon>Ascomycota</taxon>
        <taxon>Pezizomycotina</taxon>
        <taxon>Eurotiomycetes</taxon>
        <taxon>Eurotiomycetidae</taxon>
        <taxon>Eurotiales</taxon>
        <taxon>Aspergillaceae</taxon>
        <taxon>Penicillium</taxon>
    </lineage>
</organism>
<gene>
    <name evidence="2" type="ORF">N7509_012413</name>
</gene>
<dbReference type="RefSeq" id="XP_056483080.1">
    <property type="nucleotide sequence ID" value="XM_056637050.1"/>
</dbReference>
<comment type="caution">
    <text evidence="2">The sequence shown here is derived from an EMBL/GenBank/DDBJ whole genome shotgun (WGS) entry which is preliminary data.</text>
</comment>
<dbReference type="InterPro" id="IPR006680">
    <property type="entry name" value="Amidohydro-rel"/>
</dbReference>
<accession>A0A9W9SL75</accession>
<dbReference type="InterPro" id="IPR052358">
    <property type="entry name" value="Aro_Compnd_Degr_Hydrolases"/>
</dbReference>
<dbReference type="SUPFAM" id="SSF51556">
    <property type="entry name" value="Metallo-dependent hydrolases"/>
    <property type="match status" value="1"/>
</dbReference>